<organism evidence="1 2">
    <name type="scientific">Imbroritus primus</name>
    <dbReference type="NCBI Taxonomy" id="3058603"/>
    <lineage>
        <taxon>Bacteria</taxon>
        <taxon>Pseudomonadati</taxon>
        <taxon>Pseudomonadota</taxon>
        <taxon>Betaproteobacteria</taxon>
        <taxon>Burkholderiales</taxon>
        <taxon>Burkholderiaceae</taxon>
        <taxon>Imbroritus</taxon>
    </lineage>
</organism>
<reference evidence="1" key="1">
    <citation type="submission" date="2019-05" db="EMBL/GenBank/DDBJ databases">
        <title>Revised genome assembly of Burkholderiaceae (previously Ralstonia) sp. PBA.</title>
        <authorList>
            <person name="Gan H.M."/>
        </authorList>
    </citation>
    <scope>NUCLEOTIDE SEQUENCE</scope>
    <source>
        <strain evidence="1">PBA</strain>
    </source>
</reference>
<evidence type="ECO:0000313" key="1">
    <source>
        <dbReference type="EMBL" id="TMS58251.1"/>
    </source>
</evidence>
<comment type="caution">
    <text evidence="1">The sequence shown here is derived from an EMBL/GenBank/DDBJ whole genome shotgun (WGS) entry which is preliminary data.</text>
</comment>
<sequence length="241" mass="26128">MKQLDQALGMGLRGAATEAPRRTALLMGAGGRLGERMLDQLLGQTAYDKVFAWSRQPISGTVLKLVCVEAPDALQADDVYCVVGSADDHLRRTEVYHTVSEDAVLDLARRVLANGAQRFILITPISAFSQPAALHNKLQNVAELELAALPFETLLVVRPSTWGMGRKEEGWFARMVRGAIDQITHTMVGKRNMPMTAQRVAEVTVAQAVAAGRGLTILEPDQLLADAVALADEEKQEARAS</sequence>
<proteinExistence type="predicted"/>
<protein>
    <submittedName>
        <fullName evidence="1">Uncharacterized protein</fullName>
    </submittedName>
</protein>
<gene>
    <name evidence="1" type="ORF">MW7_005725</name>
</gene>
<dbReference type="EMBL" id="AKCV02000015">
    <property type="protein sequence ID" value="TMS58251.1"/>
    <property type="molecule type" value="Genomic_DNA"/>
</dbReference>
<accession>A0ACD3SQ16</accession>
<dbReference type="Proteomes" id="UP000004277">
    <property type="component" value="Unassembled WGS sequence"/>
</dbReference>
<keyword evidence="2" id="KW-1185">Reference proteome</keyword>
<name>A0ACD3SQ16_9BURK</name>
<evidence type="ECO:0000313" key="2">
    <source>
        <dbReference type="Proteomes" id="UP000004277"/>
    </source>
</evidence>